<proteinExistence type="predicted"/>
<comment type="caution">
    <text evidence="1">The sequence shown here is derived from an EMBL/GenBank/DDBJ whole genome shotgun (WGS) entry which is preliminary data.</text>
</comment>
<name>A0ACB7FAJ4_NIBAL</name>
<accession>A0ACB7FAJ4</accession>
<keyword evidence="2" id="KW-1185">Reference proteome</keyword>
<dbReference type="Proteomes" id="UP000805704">
    <property type="component" value="Chromosome 14"/>
</dbReference>
<sequence>MGALCFGMSMGLGPKLDLDAAAAENQAFMTTRTNEREEMVRNLESQNKLLEAEIEGSEGPPCQTIRPQAAVRVPAEGSQQGRRANENPEGESGHIS</sequence>
<evidence type="ECO:0000313" key="2">
    <source>
        <dbReference type="Proteomes" id="UP000805704"/>
    </source>
</evidence>
<organism evidence="1 2">
    <name type="scientific">Nibea albiflora</name>
    <name type="common">Yellow drum</name>
    <name type="synonym">Corvina albiflora</name>
    <dbReference type="NCBI Taxonomy" id="240163"/>
    <lineage>
        <taxon>Eukaryota</taxon>
        <taxon>Metazoa</taxon>
        <taxon>Chordata</taxon>
        <taxon>Craniata</taxon>
        <taxon>Vertebrata</taxon>
        <taxon>Euteleostomi</taxon>
        <taxon>Actinopterygii</taxon>
        <taxon>Neopterygii</taxon>
        <taxon>Teleostei</taxon>
        <taxon>Neoteleostei</taxon>
        <taxon>Acanthomorphata</taxon>
        <taxon>Eupercaria</taxon>
        <taxon>Sciaenidae</taxon>
        <taxon>Nibea</taxon>
    </lineage>
</organism>
<gene>
    <name evidence="1" type="ORF">GBF38_005923</name>
</gene>
<evidence type="ECO:0000313" key="1">
    <source>
        <dbReference type="EMBL" id="KAG8011224.1"/>
    </source>
</evidence>
<dbReference type="EMBL" id="CM024802">
    <property type="protein sequence ID" value="KAG8011224.1"/>
    <property type="molecule type" value="Genomic_DNA"/>
</dbReference>
<protein>
    <submittedName>
        <fullName evidence="1">Uncharacterized protein</fullName>
    </submittedName>
</protein>
<reference evidence="1" key="1">
    <citation type="submission" date="2020-04" db="EMBL/GenBank/DDBJ databases">
        <title>A chromosome-scale assembly and high-density genetic map of the yellow drum (Nibea albiflora) genome.</title>
        <authorList>
            <person name="Xu D."/>
            <person name="Zhang W."/>
            <person name="Chen R."/>
            <person name="Tan P."/>
            <person name="Wang L."/>
            <person name="Song H."/>
            <person name="Tian L."/>
            <person name="Zhu Q."/>
            <person name="Wang B."/>
        </authorList>
    </citation>
    <scope>NUCLEOTIDE SEQUENCE</scope>
    <source>
        <strain evidence="1">ZJHYS-2018</strain>
    </source>
</reference>